<dbReference type="OrthoDB" id="9772484at2"/>
<evidence type="ECO:0000313" key="10">
    <source>
        <dbReference type="Proteomes" id="UP000308528"/>
    </source>
</evidence>
<dbReference type="Pfam" id="PF03441">
    <property type="entry name" value="FAD_binding_7"/>
    <property type="match status" value="1"/>
</dbReference>
<keyword evidence="4 7" id="KW-0157">Chromophore</keyword>
<dbReference type="InterPro" id="IPR014729">
    <property type="entry name" value="Rossmann-like_a/b/a_fold"/>
</dbReference>
<evidence type="ECO:0000256" key="4">
    <source>
        <dbReference type="ARBA" id="ARBA00022991"/>
    </source>
</evidence>
<dbReference type="EMBL" id="SRSF01000008">
    <property type="protein sequence ID" value="THH36494.1"/>
    <property type="molecule type" value="Genomic_DNA"/>
</dbReference>
<feature type="binding site" evidence="5">
    <location>
        <position position="223"/>
    </location>
    <ligand>
        <name>FAD</name>
        <dbReference type="ChEBI" id="CHEBI:57692"/>
    </ligand>
</feature>
<gene>
    <name evidence="9" type="ORF">E4021_14605</name>
</gene>
<dbReference type="RefSeq" id="WP_136460114.1">
    <property type="nucleotide sequence ID" value="NZ_SRSF01000008.1"/>
</dbReference>
<comment type="cofactor">
    <cofactor evidence="1">
        <name>(6R)-5,10-methylene-5,6,7,8-tetrahydrofolate</name>
        <dbReference type="ChEBI" id="CHEBI:15636"/>
    </cofactor>
</comment>
<dbReference type="GO" id="GO:0003677">
    <property type="term" value="F:DNA binding"/>
    <property type="evidence" value="ECO:0007669"/>
    <property type="project" value="TreeGrafter"/>
</dbReference>
<evidence type="ECO:0000313" key="9">
    <source>
        <dbReference type="EMBL" id="THH36494.1"/>
    </source>
</evidence>
<reference evidence="9 10" key="1">
    <citation type="submission" date="2019-04" db="EMBL/GenBank/DDBJ databases">
        <title>Lewinella litorea sp. nov., isolated from a marine sand.</title>
        <authorList>
            <person name="Yoon J.-H."/>
        </authorList>
    </citation>
    <scope>NUCLEOTIDE SEQUENCE [LARGE SCALE GENOMIC DNA]</scope>
    <source>
        <strain evidence="9 10">HSMS-39</strain>
    </source>
</reference>
<organism evidence="9 10">
    <name type="scientific">Neolewinella litorea</name>
    <dbReference type="NCBI Taxonomy" id="2562452"/>
    <lineage>
        <taxon>Bacteria</taxon>
        <taxon>Pseudomonadati</taxon>
        <taxon>Bacteroidota</taxon>
        <taxon>Saprospiria</taxon>
        <taxon>Saprospirales</taxon>
        <taxon>Lewinellaceae</taxon>
        <taxon>Neolewinella</taxon>
    </lineage>
</organism>
<dbReference type="GO" id="GO:0006950">
    <property type="term" value="P:response to stress"/>
    <property type="evidence" value="ECO:0007669"/>
    <property type="project" value="UniProtKB-ARBA"/>
</dbReference>
<dbReference type="PRINTS" id="PR00147">
    <property type="entry name" value="DNAPHOTLYASE"/>
</dbReference>
<proteinExistence type="inferred from homology"/>
<dbReference type="InterPro" id="IPR018394">
    <property type="entry name" value="DNA_photolyase_1_CS_C"/>
</dbReference>
<dbReference type="SUPFAM" id="SSF52425">
    <property type="entry name" value="Cryptochrome/photolyase, N-terminal domain"/>
    <property type="match status" value="1"/>
</dbReference>
<keyword evidence="9" id="KW-0456">Lyase</keyword>
<dbReference type="Proteomes" id="UP000308528">
    <property type="component" value="Unassembled WGS sequence"/>
</dbReference>
<evidence type="ECO:0000256" key="2">
    <source>
        <dbReference type="ARBA" id="ARBA00022630"/>
    </source>
</evidence>
<evidence type="ECO:0000256" key="5">
    <source>
        <dbReference type="PIRSR" id="PIRSR602081-1"/>
    </source>
</evidence>
<sequence length="447" mass="51897">MTLFWHRRDLRFSDNAGLYHALKSGDPVLSVFIFDRHILDKLPTRDDARVTFIQRSVAELAETYLSFGSTLLTFYGEPEAIWRQLRDTYHPRAVYTNRDYEPYARRRDAAVEGLLAEKNIAFHTFKDHVIFESEEVQKQAGGPYTVFTPYMRSWRRLLDSRQVPSGEGSVSAFLAPYPTEDHTDGLHPVAQPKPVITLDAMGFSPSDLPIPSPAESRELLKGYDKIRDYPGTEGTTRWGPHLRHGTVSVRQMARTAFANNQTLLNELIWRDFYSNILQAFPRVAHESYRPEYDTIPWRNDEAEFERWCAGRTGVPIVDAGMRQLNATGFMHNRVRMIVASYLTKHLLIDWRWGEAYFADKLLDYELASNNGGWQWAAGSGVDAQPYFRIFNYESQQRKFDRDYQYVKRWVPEYGTDNYPSEPLVKHKFGRDRALRVYKEALLQARNG</sequence>
<dbReference type="Gene3D" id="1.25.40.80">
    <property type="match status" value="1"/>
</dbReference>
<evidence type="ECO:0000259" key="8">
    <source>
        <dbReference type="PROSITE" id="PS51645"/>
    </source>
</evidence>
<dbReference type="Pfam" id="PF00875">
    <property type="entry name" value="DNA_photolyase"/>
    <property type="match status" value="1"/>
</dbReference>
<name>A0A4S4NAV6_9BACT</name>
<dbReference type="PROSITE" id="PS51645">
    <property type="entry name" value="PHR_CRY_ALPHA_BETA"/>
    <property type="match status" value="1"/>
</dbReference>
<dbReference type="InterPro" id="IPR036155">
    <property type="entry name" value="Crypto/Photolyase_N_sf"/>
</dbReference>
<comment type="similarity">
    <text evidence="7">Belongs to the DNA photolyase family.</text>
</comment>
<evidence type="ECO:0000256" key="1">
    <source>
        <dbReference type="ARBA" id="ARBA00001932"/>
    </source>
</evidence>
<dbReference type="InterPro" id="IPR036134">
    <property type="entry name" value="Crypto/Photolyase_FAD-like_sf"/>
</dbReference>
<evidence type="ECO:0000256" key="3">
    <source>
        <dbReference type="ARBA" id="ARBA00022827"/>
    </source>
</evidence>
<dbReference type="GO" id="GO:0003904">
    <property type="term" value="F:deoxyribodipyrimidine photo-lyase activity"/>
    <property type="evidence" value="ECO:0007669"/>
    <property type="project" value="TreeGrafter"/>
</dbReference>
<keyword evidence="3 5" id="KW-0274">FAD</keyword>
<dbReference type="GO" id="GO:0009416">
    <property type="term" value="P:response to light stimulus"/>
    <property type="evidence" value="ECO:0007669"/>
    <property type="project" value="TreeGrafter"/>
</dbReference>
<dbReference type="GO" id="GO:0071949">
    <property type="term" value="F:FAD binding"/>
    <property type="evidence" value="ECO:0007669"/>
    <property type="project" value="TreeGrafter"/>
</dbReference>
<dbReference type="GO" id="GO:0006139">
    <property type="term" value="P:nucleobase-containing compound metabolic process"/>
    <property type="evidence" value="ECO:0007669"/>
    <property type="project" value="UniProtKB-ARBA"/>
</dbReference>
<dbReference type="PROSITE" id="PS00394">
    <property type="entry name" value="DNA_PHOTOLYASES_1_1"/>
    <property type="match status" value="1"/>
</dbReference>
<feature type="site" description="Electron transfer via tryptophanyl radical" evidence="6">
    <location>
        <position position="297"/>
    </location>
</feature>
<feature type="binding site" evidence="5">
    <location>
        <begin position="266"/>
        <end position="273"/>
    </location>
    <ligand>
        <name>FAD</name>
        <dbReference type="ChEBI" id="CHEBI:57692"/>
    </ligand>
</feature>
<dbReference type="Gene3D" id="1.10.579.10">
    <property type="entry name" value="DNA Cyclobutane Dipyrimidine Photolyase, subunit A, domain 3"/>
    <property type="match status" value="1"/>
</dbReference>
<accession>A0A4S4NAV6</accession>
<comment type="caution">
    <text evidence="9">The sequence shown here is derived from an EMBL/GenBank/DDBJ whole genome shotgun (WGS) entry which is preliminary data.</text>
</comment>
<evidence type="ECO:0000256" key="7">
    <source>
        <dbReference type="RuleBase" id="RU004182"/>
    </source>
</evidence>
<dbReference type="PANTHER" id="PTHR11455:SF9">
    <property type="entry name" value="CRYPTOCHROME CIRCADIAN CLOCK 5 ISOFORM X1"/>
    <property type="match status" value="1"/>
</dbReference>
<feature type="site" description="Electron transfer via tryptophanyl radical" evidence="6">
    <location>
        <position position="373"/>
    </location>
</feature>
<keyword evidence="2 5" id="KW-0285">Flavoprotein</keyword>
<dbReference type="AlphaFoldDB" id="A0A4S4NAV6"/>
<dbReference type="InterPro" id="IPR005101">
    <property type="entry name" value="Cryptochr/Photolyase_FAD-bd"/>
</dbReference>
<protein>
    <submittedName>
        <fullName evidence="9">Deoxyribodipyrimidine photo-lyase</fullName>
    </submittedName>
</protein>
<evidence type="ECO:0000256" key="6">
    <source>
        <dbReference type="PIRSR" id="PIRSR602081-2"/>
    </source>
</evidence>
<dbReference type="InterPro" id="IPR002081">
    <property type="entry name" value="Cryptochrome/DNA_photolyase_1"/>
</dbReference>
<dbReference type="Gene3D" id="3.40.50.620">
    <property type="entry name" value="HUPs"/>
    <property type="match status" value="1"/>
</dbReference>
<feature type="domain" description="Photolyase/cryptochrome alpha/beta" evidence="8">
    <location>
        <begin position="1"/>
        <end position="130"/>
    </location>
</feature>
<keyword evidence="10" id="KW-1185">Reference proteome</keyword>
<dbReference type="PANTHER" id="PTHR11455">
    <property type="entry name" value="CRYPTOCHROME"/>
    <property type="match status" value="1"/>
</dbReference>
<feature type="site" description="Electron transfer via tryptophanyl radical" evidence="6">
    <location>
        <position position="350"/>
    </location>
</feature>
<dbReference type="InterPro" id="IPR006050">
    <property type="entry name" value="DNA_photolyase_N"/>
</dbReference>
<comment type="cofactor">
    <cofactor evidence="5">
        <name>FAD</name>
        <dbReference type="ChEBI" id="CHEBI:57692"/>
    </cofactor>
    <text evidence="5">Binds 1 FAD per subunit.</text>
</comment>
<dbReference type="SUPFAM" id="SSF48173">
    <property type="entry name" value="Cryptochrome/photolyase FAD-binding domain"/>
    <property type="match status" value="1"/>
</dbReference>